<dbReference type="KEGG" id="spir:CWM47_35495"/>
<name>A0A2K8Z9Y2_9BACT</name>
<dbReference type="PROSITE" id="PS51257">
    <property type="entry name" value="PROKAR_LIPOPROTEIN"/>
    <property type="match status" value="1"/>
</dbReference>
<dbReference type="Proteomes" id="UP000232883">
    <property type="component" value="Chromosome"/>
</dbReference>
<evidence type="ECO:0000313" key="1">
    <source>
        <dbReference type="EMBL" id="AUD06688.1"/>
    </source>
</evidence>
<accession>A0A2K8Z9Y2</accession>
<keyword evidence="2" id="KW-1185">Reference proteome</keyword>
<gene>
    <name evidence="1" type="ORF">CWM47_35495</name>
</gene>
<organism evidence="1 2">
    <name type="scientific">Spirosoma pollinicola</name>
    <dbReference type="NCBI Taxonomy" id="2057025"/>
    <lineage>
        <taxon>Bacteria</taxon>
        <taxon>Pseudomonadati</taxon>
        <taxon>Bacteroidota</taxon>
        <taxon>Cytophagia</taxon>
        <taxon>Cytophagales</taxon>
        <taxon>Cytophagaceae</taxon>
        <taxon>Spirosoma</taxon>
    </lineage>
</organism>
<proteinExistence type="predicted"/>
<protein>
    <submittedName>
        <fullName evidence="1">Uncharacterized protein</fullName>
    </submittedName>
</protein>
<evidence type="ECO:0000313" key="2">
    <source>
        <dbReference type="Proteomes" id="UP000232883"/>
    </source>
</evidence>
<reference evidence="1 2" key="1">
    <citation type="submission" date="2017-11" db="EMBL/GenBank/DDBJ databases">
        <title>Taxonomic description and genome sequences of Spirosoma HA7 sp. nov., isolated from pollen microhabitat of Corylus avellana.</title>
        <authorList>
            <person name="Ambika Manirajan B."/>
            <person name="Suarez C."/>
            <person name="Ratering S."/>
            <person name="Geissler-Plaum R."/>
            <person name="Cardinale M."/>
            <person name="Sylvia S."/>
        </authorList>
    </citation>
    <scope>NUCLEOTIDE SEQUENCE [LARGE SCALE GENOMIC DNA]</scope>
    <source>
        <strain evidence="1 2">HA7</strain>
    </source>
</reference>
<sequence length="129" mass="14817">MRYVYLFLLASLLFCACKKKQLPQNLVSQIKDVAIYKPSPDSLLIYLVLADTANKPVAATGSYLFMLADSTRVPPPVYSDRGYVKRLISSPRTQECPKMEKRHWRPKLAVSRPKIYEPGRLTTVYRNDH</sequence>
<dbReference type="AlphaFoldDB" id="A0A2K8Z9Y2"/>
<dbReference type="EMBL" id="CP025096">
    <property type="protein sequence ID" value="AUD06688.1"/>
    <property type="molecule type" value="Genomic_DNA"/>
</dbReference>
<dbReference type="RefSeq" id="WP_100993224.1">
    <property type="nucleotide sequence ID" value="NZ_CP025096.1"/>
</dbReference>